<gene>
    <name evidence="2" type="ORF">ABB07_00285</name>
</gene>
<feature type="transmembrane region" description="Helical" evidence="1">
    <location>
        <begin position="191"/>
        <end position="215"/>
    </location>
</feature>
<evidence type="ECO:0000256" key="1">
    <source>
        <dbReference type="SAM" id="Phobius"/>
    </source>
</evidence>
<protein>
    <recommendedName>
        <fullName evidence="4">Vegetative cell wall protein gp1</fullName>
    </recommendedName>
</protein>
<keyword evidence="1" id="KW-0812">Transmembrane</keyword>
<organism evidence="2 3">
    <name type="scientific">Streptomyces incarnatus</name>
    <dbReference type="NCBI Taxonomy" id="665007"/>
    <lineage>
        <taxon>Bacteria</taxon>
        <taxon>Bacillati</taxon>
        <taxon>Actinomycetota</taxon>
        <taxon>Actinomycetes</taxon>
        <taxon>Kitasatosporales</taxon>
        <taxon>Streptomycetaceae</taxon>
        <taxon>Streptomyces</taxon>
    </lineage>
</organism>
<keyword evidence="3" id="KW-1185">Reference proteome</keyword>
<name>A0ABM5TCC5_9ACTN</name>
<proteinExistence type="predicted"/>
<keyword evidence="1" id="KW-0472">Membrane</keyword>
<feature type="transmembrane region" description="Helical" evidence="1">
    <location>
        <begin position="64"/>
        <end position="91"/>
    </location>
</feature>
<evidence type="ECO:0008006" key="4">
    <source>
        <dbReference type="Google" id="ProtNLM"/>
    </source>
</evidence>
<dbReference type="RefSeq" id="WP_208896670.1">
    <property type="nucleotide sequence ID" value="NZ_CP011497.1"/>
</dbReference>
<reference evidence="2 3" key="1">
    <citation type="journal article" date="2015" name="ISME J.">
        <title>Draft Genome Sequence of Streptomyces incarnatus NRRL8089, which Produces the Nucleoside Antibiotic Sinefungin.</title>
        <authorList>
            <person name="Oshima K."/>
            <person name="Hattori M."/>
            <person name="Shimizu H."/>
            <person name="Fukuda K."/>
            <person name="Nemoto M."/>
            <person name="Inagaki K."/>
            <person name="Tamura T."/>
        </authorList>
    </citation>
    <scope>NUCLEOTIDE SEQUENCE [LARGE SCALE GENOMIC DNA]</scope>
    <source>
        <strain evidence="2 3">NRRL 8089</strain>
    </source>
</reference>
<accession>A0ABM5TCC5</accession>
<dbReference type="Proteomes" id="UP000035366">
    <property type="component" value="Chromosome"/>
</dbReference>
<evidence type="ECO:0000313" key="2">
    <source>
        <dbReference type="EMBL" id="AKJ08544.1"/>
    </source>
</evidence>
<feature type="transmembrane region" description="Helical" evidence="1">
    <location>
        <begin position="16"/>
        <end position="37"/>
    </location>
</feature>
<keyword evidence="1" id="KW-1133">Transmembrane helix</keyword>
<evidence type="ECO:0000313" key="3">
    <source>
        <dbReference type="Proteomes" id="UP000035366"/>
    </source>
</evidence>
<dbReference type="EMBL" id="CP011497">
    <property type="protein sequence ID" value="AKJ08544.1"/>
    <property type="molecule type" value="Genomic_DNA"/>
</dbReference>
<sequence length="268" mass="29277">MNGLLAEIGKKLADRWLSALLLPGLLFTSVVLCGWWLGHAHALDPARLQAYAQRLGQQLNGRPAAVLLAVMGALLCATATGLAVQALAAVVRRSWAAASPTWWVALRRRRVEEALLRRGHTVPERYLPARVTTIGDRFRLVGERIDAQYGLFVTLAWPRLWLLLPEPVTTTVRDATTRYRVAAETAAWGTLYLLLGIVWWPAALVGVVTLVTGYVRGRSSAAVLADLVEAAVDTHQRMLADSLGVELPNGRITPAEGARINDMLNKRA</sequence>